<keyword evidence="3" id="KW-1185">Reference proteome</keyword>
<organism evidence="2 3">
    <name type="scientific">Aquatica leii</name>
    <dbReference type="NCBI Taxonomy" id="1421715"/>
    <lineage>
        <taxon>Eukaryota</taxon>
        <taxon>Metazoa</taxon>
        <taxon>Ecdysozoa</taxon>
        <taxon>Arthropoda</taxon>
        <taxon>Hexapoda</taxon>
        <taxon>Insecta</taxon>
        <taxon>Pterygota</taxon>
        <taxon>Neoptera</taxon>
        <taxon>Endopterygota</taxon>
        <taxon>Coleoptera</taxon>
        <taxon>Polyphaga</taxon>
        <taxon>Elateriformia</taxon>
        <taxon>Elateroidea</taxon>
        <taxon>Lampyridae</taxon>
        <taxon>Luciolinae</taxon>
        <taxon>Aquatica</taxon>
    </lineage>
</organism>
<gene>
    <name evidence="2" type="ORF">RN001_016108</name>
</gene>
<feature type="compositionally biased region" description="Polar residues" evidence="1">
    <location>
        <begin position="866"/>
        <end position="878"/>
    </location>
</feature>
<dbReference type="Proteomes" id="UP001353858">
    <property type="component" value="Unassembled WGS sequence"/>
</dbReference>
<comment type="caution">
    <text evidence="2">The sequence shown here is derived from an EMBL/GenBank/DDBJ whole genome shotgun (WGS) entry which is preliminary data.</text>
</comment>
<proteinExistence type="predicted"/>
<accession>A0AAN7PMV0</accession>
<feature type="compositionally biased region" description="Polar residues" evidence="1">
    <location>
        <begin position="324"/>
        <end position="348"/>
    </location>
</feature>
<evidence type="ECO:0000256" key="1">
    <source>
        <dbReference type="SAM" id="MobiDB-lite"/>
    </source>
</evidence>
<feature type="compositionally biased region" description="Basic and acidic residues" evidence="1">
    <location>
        <begin position="912"/>
        <end position="921"/>
    </location>
</feature>
<reference evidence="3" key="1">
    <citation type="submission" date="2023-01" db="EMBL/GenBank/DDBJ databases">
        <title>Key to firefly adult light organ development and bioluminescence: homeobox transcription factors regulate luciferase expression and transportation to peroxisome.</title>
        <authorList>
            <person name="Fu X."/>
        </authorList>
    </citation>
    <scope>NUCLEOTIDE SEQUENCE [LARGE SCALE GENOMIC DNA]</scope>
</reference>
<feature type="compositionally biased region" description="Basic and acidic residues" evidence="1">
    <location>
        <begin position="1206"/>
        <end position="1222"/>
    </location>
</feature>
<feature type="region of interest" description="Disordered" evidence="1">
    <location>
        <begin position="1204"/>
        <end position="1228"/>
    </location>
</feature>
<feature type="compositionally biased region" description="Polar residues" evidence="1">
    <location>
        <begin position="635"/>
        <end position="645"/>
    </location>
</feature>
<feature type="compositionally biased region" description="Basic and acidic residues" evidence="1">
    <location>
        <begin position="958"/>
        <end position="971"/>
    </location>
</feature>
<dbReference type="AlphaFoldDB" id="A0AAN7PMV0"/>
<feature type="compositionally biased region" description="Low complexity" evidence="1">
    <location>
        <begin position="896"/>
        <end position="907"/>
    </location>
</feature>
<feature type="region of interest" description="Disordered" evidence="1">
    <location>
        <begin position="948"/>
        <end position="971"/>
    </location>
</feature>
<protein>
    <submittedName>
        <fullName evidence="2">Uncharacterized protein</fullName>
    </submittedName>
</protein>
<name>A0AAN7PMV0_9COLE</name>
<feature type="compositionally biased region" description="Basic and acidic residues" evidence="1">
    <location>
        <begin position="699"/>
        <end position="708"/>
    </location>
</feature>
<sequence>MRKEKFKIPKTPLCVFSLSPAFTLQEFSGNVEPATRRLTTPFWRRSEHSVSPNRPRFKPYKTYSHTLAKYLTGRVVSKQKNSLTLQEVLNTLKEVWISPSSLQKTFSSTNMDERLLKKNSTPADGSSPVLLRRRLSAPETIMRKHMLVQQRSQDGDSAHNSDVRSCNWRLENGVGSDPNLSKKRDVGFMRRSTLMRRLWGSHKPLSERSCRFSSYYDWQHGKSSLSLSSNNSSPEHIKCKCKYLSDDSKSLSKRCQGPKFSQSLDLKKVPSVDKISNRRSYSEQSSQVPESKNSCCSNCTNATVPEIPSSSYESRTKTIETESEMYSTRSTITDTTENSDSAYTNTRSNITHSSSDVYSNTYSTEKFIAENGNASETQCKNNQVKQKLIPEKVSDSSTQTTSTTNLNVISNIQLSQATLNLIFNQVLQDVQKSPQTNINISTVSAGITPSRSNAALLKPQIIQVKQVPSFYLNNAESNTCSKDQQHRVLKYMVGNVGTGSSYCKTAENPQVVVPRYSALPRTTSMEVNTSSAESSDRESDNLSLVDSLEGSWSPCIDVNQNKFRDKPMSPLLPDNSVKVSEKSSVFFIPIETNTDTIVKSVADHLPDRVRERLSKRQIKRQQKFREAKDKVVSPKSDSNYISASDNGNVQCNINNNQYGNSSMPSNLNYNKVKKKNKPLLPNIDSYRRTKNVAKPNTKNQEETDNIKEKKIRKRRTQESTTEKPSVGISRVLEKLSPLCASKKDFPYNVIPNRIYHKTELSNSNKHIEILEIVECIGTIPNRSTKRYSKSKHSKIPILVQSKLPSISRDFSDQKPTFLDFDQAHKDDPKVDQLIANILIDALNKTDSPEDKTKVVVSKVEKRPPASQLSQMRQGTKYQQKFEVIPEERGSVKASSEDASNSSENGNDTINNDNRRGLEKSADVRVEKPVNKNLSATSENWVTFYTVRKNEGSPDSTLDEGRKEKLSSERTHNNHHFKNIVDHSETSKSHNVQHNYNQTHVVPKDTMHDSLDCWSSSDQEKRMKVLYPLPSIYRKNQQKKSKLENSETYGTNKSKTGEWTVTVSGVTSGKEFAPDLEMRLIFPQNQSNCKPQNDNHRNVAFNKKCRTGTSRTENMRTMHQLPDIGKHKSAKPSMGCDSGCLADTTRESGTIEPRQTRTSTRRLLLNRPRTFTDSSSYMEVNVEDNSFKDILQKFPGILKITGSAISPERKPKLPSMTERDVTRHLHRNS</sequence>
<feature type="region of interest" description="Disordered" evidence="1">
    <location>
        <begin position="307"/>
        <end position="348"/>
    </location>
</feature>
<feature type="region of interest" description="Disordered" evidence="1">
    <location>
        <begin position="626"/>
        <end position="648"/>
    </location>
</feature>
<feature type="region of interest" description="Disordered" evidence="1">
    <location>
        <begin position="855"/>
        <end position="921"/>
    </location>
</feature>
<dbReference type="EMBL" id="JARPUR010000008">
    <property type="protein sequence ID" value="KAK4871984.1"/>
    <property type="molecule type" value="Genomic_DNA"/>
</dbReference>
<evidence type="ECO:0000313" key="3">
    <source>
        <dbReference type="Proteomes" id="UP001353858"/>
    </source>
</evidence>
<feature type="region of interest" description="Disordered" evidence="1">
    <location>
        <begin position="688"/>
        <end position="725"/>
    </location>
</feature>
<evidence type="ECO:0000313" key="2">
    <source>
        <dbReference type="EMBL" id="KAK4871984.1"/>
    </source>
</evidence>